<dbReference type="Proteomes" id="UP000554235">
    <property type="component" value="Unassembled WGS sequence"/>
</dbReference>
<dbReference type="OrthoDB" id="3546385at2759"/>
<dbReference type="EMBL" id="JAADYS010000364">
    <property type="protein sequence ID" value="KAF4470346.1"/>
    <property type="molecule type" value="Genomic_DNA"/>
</dbReference>
<evidence type="ECO:0000259" key="1">
    <source>
        <dbReference type="Pfam" id="PF20150"/>
    </source>
</evidence>
<accession>A0A8H4LKE7</accession>
<comment type="caution">
    <text evidence="2">The sequence shown here is derived from an EMBL/GenBank/DDBJ whole genome shotgun (WGS) entry which is preliminary data.</text>
</comment>
<name>A0A8H4LKE7_9HYPO</name>
<dbReference type="Pfam" id="PF20150">
    <property type="entry name" value="2EXR"/>
    <property type="match status" value="1"/>
</dbReference>
<evidence type="ECO:0000313" key="3">
    <source>
        <dbReference type="Proteomes" id="UP000554235"/>
    </source>
</evidence>
<keyword evidence="3" id="KW-1185">Reference proteome</keyword>
<proteinExistence type="predicted"/>
<evidence type="ECO:0000313" key="2">
    <source>
        <dbReference type="EMBL" id="KAF4470346.1"/>
    </source>
</evidence>
<gene>
    <name evidence="2" type="ORF">FALBO_2747</name>
</gene>
<feature type="domain" description="2EXR" evidence="1">
    <location>
        <begin position="8"/>
        <end position="121"/>
    </location>
</feature>
<dbReference type="InterPro" id="IPR045518">
    <property type="entry name" value="2EXR"/>
</dbReference>
<reference evidence="2 3" key="1">
    <citation type="submission" date="2020-01" db="EMBL/GenBank/DDBJ databases">
        <title>Identification and distribution of gene clusters putatively required for synthesis of sphingolipid metabolism inhibitors in phylogenetically diverse species of the filamentous fungus Fusarium.</title>
        <authorList>
            <person name="Kim H.-S."/>
            <person name="Busman M."/>
            <person name="Brown D.W."/>
            <person name="Divon H."/>
            <person name="Uhlig S."/>
            <person name="Proctor R.H."/>
        </authorList>
    </citation>
    <scope>NUCLEOTIDE SEQUENCE [LARGE SCALE GENOMIC DNA]</scope>
    <source>
        <strain evidence="2 3">NRRL 20459</strain>
    </source>
</reference>
<sequence>MAINNSEFLPFSSLAPELRNQIWREAVPGLTGLGLCPYRNGLWHMRFLEPSDPEYLPGHDNIDLDFRHDLLSVQIEVPLYFVNHEARDVALAWIREQNIEIRLRNRRPIFLRKFDLSRDVLFVALDKMVDIELDPVNRMEEPDLEGRIVTSHHHIKRFAIPEAAFRSEGSLRHLVDWYGCLKVLFVLVGAQPDFEGQWEVDTTRGKSFIWDHERGSFEWGPGECLGDEDLYKRIEEDQKGLDEEVRRHPPMHNFEIRPIYAVRR</sequence>
<dbReference type="AlphaFoldDB" id="A0A8H4LKE7"/>
<organism evidence="2 3">
    <name type="scientific">Fusarium albosuccineum</name>
    <dbReference type="NCBI Taxonomy" id="1237068"/>
    <lineage>
        <taxon>Eukaryota</taxon>
        <taxon>Fungi</taxon>
        <taxon>Dikarya</taxon>
        <taxon>Ascomycota</taxon>
        <taxon>Pezizomycotina</taxon>
        <taxon>Sordariomycetes</taxon>
        <taxon>Hypocreomycetidae</taxon>
        <taxon>Hypocreales</taxon>
        <taxon>Nectriaceae</taxon>
        <taxon>Fusarium</taxon>
        <taxon>Fusarium decemcellulare species complex</taxon>
    </lineage>
</organism>
<protein>
    <submittedName>
        <fullName evidence="2">Exo-beta- -glucanase</fullName>
    </submittedName>
</protein>